<dbReference type="GO" id="GO:0032259">
    <property type="term" value="P:methylation"/>
    <property type="evidence" value="ECO:0007669"/>
    <property type="project" value="UniProtKB-KW"/>
</dbReference>
<dbReference type="InterPro" id="IPR000398">
    <property type="entry name" value="Thymidylate_synthase"/>
</dbReference>
<dbReference type="GO" id="GO:0006231">
    <property type="term" value="P:dTMP biosynthetic process"/>
    <property type="evidence" value="ECO:0007669"/>
    <property type="project" value="InterPro"/>
</dbReference>
<dbReference type="InterPro" id="IPR045097">
    <property type="entry name" value="Thymidate_synth/dCMP_Mease"/>
</dbReference>
<dbReference type="HAMAP" id="MF_00008">
    <property type="entry name" value="Thymidy_synth_bact"/>
    <property type="match status" value="1"/>
</dbReference>
<keyword evidence="4" id="KW-0808">Transferase</keyword>
<dbReference type="InterPro" id="IPR023451">
    <property type="entry name" value="Thymidate_synth/dCMP_Mease_dom"/>
</dbReference>
<dbReference type="EC" id="2.1.1.45" evidence="2"/>
<evidence type="ECO:0000256" key="1">
    <source>
        <dbReference type="ARBA" id="ARBA00009972"/>
    </source>
</evidence>
<feature type="domain" description="Thymidylate synthase/dCMP hydroxymethylase" evidence="5">
    <location>
        <begin position="13"/>
        <end position="280"/>
    </location>
</feature>
<dbReference type="CDD" id="cd00351">
    <property type="entry name" value="TS_Pyrimidine_HMase"/>
    <property type="match status" value="1"/>
</dbReference>
<evidence type="ECO:0000313" key="6">
    <source>
        <dbReference type="EMBL" id="DAD70083.1"/>
    </source>
</evidence>
<dbReference type="Gene3D" id="3.30.572.10">
    <property type="entry name" value="Thymidylate synthase/dCMP hydroxymethylase domain"/>
    <property type="match status" value="1"/>
</dbReference>
<evidence type="ECO:0000256" key="4">
    <source>
        <dbReference type="ARBA" id="ARBA00022679"/>
    </source>
</evidence>
<evidence type="ECO:0000259" key="5">
    <source>
        <dbReference type="Pfam" id="PF00303"/>
    </source>
</evidence>
<organism evidence="6">
    <name type="scientific">Myoviridae sp. ct6uZ8</name>
    <dbReference type="NCBI Taxonomy" id="2827603"/>
    <lineage>
        <taxon>Viruses</taxon>
        <taxon>Duplodnaviria</taxon>
        <taxon>Heunggongvirae</taxon>
        <taxon>Uroviricota</taxon>
        <taxon>Caudoviricetes</taxon>
    </lineage>
</organism>
<sequence length="280" mass="32579">MIPTDRLTKYDYYYLSIANKILSEGEMRDNRTGIRAISLPHVCITIDLEEDGFPILASKFVGFKTAIKELLWIWQMQSNDVRKLQDMNVHIWDEWMLEDGTIGKAYGYQLAKYKQVDNLIKTIKEDPTSRRMITTLWNIEDLPEMALQPCAFQTLWNINKGYLNCMLTIRSNDWFLGNPFNVAQYAALVHMIAQVTNYKPGRLTVCINDAHIYENHIPQIQEQLGLVDMNEMFDTFITDRFCKPKLVLNEDIKDFYDFTIDDIKLDGYIPGPKIKAEVAV</sequence>
<evidence type="ECO:0000256" key="3">
    <source>
        <dbReference type="ARBA" id="ARBA00022603"/>
    </source>
</evidence>
<protein>
    <recommendedName>
        <fullName evidence="2">thymidylate synthase</fullName>
        <ecNumber evidence="2">2.1.1.45</ecNumber>
    </recommendedName>
</protein>
<proteinExistence type="inferred from homology"/>
<evidence type="ECO:0000256" key="2">
    <source>
        <dbReference type="ARBA" id="ARBA00011947"/>
    </source>
</evidence>
<reference evidence="6" key="1">
    <citation type="journal article" date="2021" name="Proc. Natl. Acad. Sci. U.S.A.">
        <title>A Catalog of Tens of Thousands of Viruses from Human Metagenomes Reveals Hidden Associations with Chronic Diseases.</title>
        <authorList>
            <person name="Tisza M.J."/>
            <person name="Buck C.B."/>
        </authorList>
    </citation>
    <scope>NUCLEOTIDE SEQUENCE</scope>
    <source>
        <strain evidence="6">Ct6uZ8</strain>
    </source>
</reference>
<dbReference type="PANTHER" id="PTHR11548:SF1">
    <property type="entry name" value="THYMIDYLATE SYNTHASE 1"/>
    <property type="match status" value="1"/>
</dbReference>
<name>A0A8S5LJR7_9CAUD</name>
<dbReference type="PANTHER" id="PTHR11548">
    <property type="entry name" value="THYMIDYLATE SYNTHASE 1"/>
    <property type="match status" value="1"/>
</dbReference>
<dbReference type="InterPro" id="IPR036926">
    <property type="entry name" value="Thymidate_synth/dCMP_Mease_sf"/>
</dbReference>
<dbReference type="NCBIfam" id="TIGR03284">
    <property type="entry name" value="thym_sym"/>
    <property type="match status" value="1"/>
</dbReference>
<dbReference type="EMBL" id="BK015860">
    <property type="protein sequence ID" value="DAD70083.1"/>
    <property type="molecule type" value="Genomic_DNA"/>
</dbReference>
<dbReference type="SUPFAM" id="SSF55831">
    <property type="entry name" value="Thymidylate synthase/dCMP hydroxymethylase"/>
    <property type="match status" value="1"/>
</dbReference>
<dbReference type="PRINTS" id="PR00108">
    <property type="entry name" value="THYMDSNTHASE"/>
</dbReference>
<accession>A0A8S5LJR7</accession>
<comment type="similarity">
    <text evidence="1">Belongs to the thymidylate synthase family.</text>
</comment>
<keyword evidence="3" id="KW-0489">Methyltransferase</keyword>
<dbReference type="GO" id="GO:0004799">
    <property type="term" value="F:thymidylate synthase activity"/>
    <property type="evidence" value="ECO:0007669"/>
    <property type="project" value="UniProtKB-EC"/>
</dbReference>
<dbReference type="Pfam" id="PF00303">
    <property type="entry name" value="Thymidylat_synt"/>
    <property type="match status" value="1"/>
</dbReference>